<dbReference type="InterPro" id="IPR014284">
    <property type="entry name" value="RNA_pol_sigma-70_dom"/>
</dbReference>
<dbReference type="Proteomes" id="UP000886857">
    <property type="component" value="Unassembled WGS sequence"/>
</dbReference>
<evidence type="ECO:0000256" key="1">
    <source>
        <dbReference type="ARBA" id="ARBA00007788"/>
    </source>
</evidence>
<dbReference type="InterPro" id="IPR007627">
    <property type="entry name" value="RNA_pol_sigma70_r2"/>
</dbReference>
<dbReference type="GO" id="GO:0006352">
    <property type="term" value="P:DNA-templated transcription initiation"/>
    <property type="evidence" value="ECO:0007669"/>
    <property type="project" value="InterPro"/>
</dbReference>
<dbReference type="PROSITE" id="PS00716">
    <property type="entry name" value="SIGMA70_2"/>
    <property type="match status" value="1"/>
</dbReference>
<dbReference type="GO" id="GO:0016987">
    <property type="term" value="F:sigma factor activity"/>
    <property type="evidence" value="ECO:0007669"/>
    <property type="project" value="UniProtKB-KW"/>
</dbReference>
<dbReference type="InterPro" id="IPR000943">
    <property type="entry name" value="RNA_pol_sigma70"/>
</dbReference>
<keyword evidence="6 7" id="KW-0804">Transcription</keyword>
<dbReference type="PROSITE" id="PS00715">
    <property type="entry name" value="SIGMA70_1"/>
    <property type="match status" value="1"/>
</dbReference>
<dbReference type="InterPro" id="IPR007630">
    <property type="entry name" value="RNA_pol_sigma70_r4"/>
</dbReference>
<dbReference type="AlphaFoldDB" id="A0A9D1N8Z3"/>
<dbReference type="PIRSF" id="PIRSF000770">
    <property type="entry name" value="RNA_pol_sigma-SigE/K"/>
    <property type="match status" value="1"/>
</dbReference>
<comment type="similarity">
    <text evidence="1 7">Belongs to the sigma-70 factor family.</text>
</comment>
<evidence type="ECO:0000256" key="3">
    <source>
        <dbReference type="ARBA" id="ARBA00023015"/>
    </source>
</evidence>
<dbReference type="InterPro" id="IPR050813">
    <property type="entry name" value="Sigma-70_Factor"/>
</dbReference>
<dbReference type="InterPro" id="IPR001387">
    <property type="entry name" value="Cro/C1-type_HTH"/>
</dbReference>
<feature type="domain" description="HTH cro/C1-type" evidence="8">
    <location>
        <begin position="194"/>
        <end position="215"/>
    </location>
</feature>
<evidence type="ECO:0000256" key="4">
    <source>
        <dbReference type="ARBA" id="ARBA00023082"/>
    </source>
</evidence>
<proteinExistence type="inferred from homology"/>
<dbReference type="SUPFAM" id="SSF88659">
    <property type="entry name" value="Sigma3 and sigma4 domains of RNA polymerase sigma factors"/>
    <property type="match status" value="1"/>
</dbReference>
<dbReference type="PRINTS" id="PR00046">
    <property type="entry name" value="SIGMA70FCT"/>
</dbReference>
<evidence type="ECO:0000256" key="5">
    <source>
        <dbReference type="ARBA" id="ARBA00023125"/>
    </source>
</evidence>
<dbReference type="PROSITE" id="PS50943">
    <property type="entry name" value="HTH_CROC1"/>
    <property type="match status" value="1"/>
</dbReference>
<name>A0A9D1N8Z3_9FIRM</name>
<gene>
    <name evidence="9" type="primary">sigK</name>
    <name evidence="9" type="ORF">IAC73_00415</name>
</gene>
<dbReference type="InterPro" id="IPR013324">
    <property type="entry name" value="RNA_pol_sigma_r3/r4-like"/>
</dbReference>
<accession>A0A9D1N8Z3</accession>
<protein>
    <recommendedName>
        <fullName evidence="7">RNA polymerase sigma factor</fullName>
    </recommendedName>
</protein>
<dbReference type="InterPro" id="IPR036388">
    <property type="entry name" value="WH-like_DNA-bd_sf"/>
</dbReference>
<keyword evidence="3 7" id="KW-0805">Transcription regulation</keyword>
<dbReference type="NCBIfam" id="TIGR02937">
    <property type="entry name" value="sigma70-ECF"/>
    <property type="match status" value="1"/>
</dbReference>
<dbReference type="Pfam" id="PF04545">
    <property type="entry name" value="Sigma70_r4"/>
    <property type="match status" value="1"/>
</dbReference>
<reference evidence="9" key="2">
    <citation type="journal article" date="2021" name="PeerJ">
        <title>Extensive microbial diversity within the chicken gut microbiome revealed by metagenomics and culture.</title>
        <authorList>
            <person name="Gilroy R."/>
            <person name="Ravi A."/>
            <person name="Getino M."/>
            <person name="Pursley I."/>
            <person name="Horton D.L."/>
            <person name="Alikhan N.F."/>
            <person name="Baker D."/>
            <person name="Gharbi K."/>
            <person name="Hall N."/>
            <person name="Watson M."/>
            <person name="Adriaenssens E.M."/>
            <person name="Foster-Nyarko E."/>
            <person name="Jarju S."/>
            <person name="Secka A."/>
            <person name="Antonio M."/>
            <person name="Oren A."/>
            <person name="Chaudhuri R.R."/>
            <person name="La Ragione R."/>
            <person name="Hildebrand F."/>
            <person name="Pallen M.J."/>
        </authorList>
    </citation>
    <scope>NUCLEOTIDE SEQUENCE</scope>
    <source>
        <strain evidence="9">10406</strain>
    </source>
</reference>
<evidence type="ECO:0000256" key="7">
    <source>
        <dbReference type="RuleBase" id="RU362124"/>
    </source>
</evidence>
<dbReference type="InterPro" id="IPR013325">
    <property type="entry name" value="RNA_pol_sigma_r2"/>
</dbReference>
<evidence type="ECO:0000256" key="2">
    <source>
        <dbReference type="ARBA" id="ARBA00022969"/>
    </source>
</evidence>
<keyword evidence="2" id="KW-0749">Sporulation</keyword>
<dbReference type="EMBL" id="DVOE01000004">
    <property type="protein sequence ID" value="HIU98293.1"/>
    <property type="molecule type" value="Genomic_DNA"/>
</dbReference>
<evidence type="ECO:0000313" key="9">
    <source>
        <dbReference type="EMBL" id="HIU98293.1"/>
    </source>
</evidence>
<dbReference type="PANTHER" id="PTHR30376">
    <property type="entry name" value="SIGMA FACTOR RPOH HEAT SHOCK RELATED"/>
    <property type="match status" value="1"/>
</dbReference>
<comment type="function">
    <text evidence="7">Sigma factors are initiation factors that promote the attachment of RNA polymerase to specific initiation sites and are then released.</text>
</comment>
<dbReference type="GO" id="GO:0003677">
    <property type="term" value="F:DNA binding"/>
    <property type="evidence" value="ECO:0007669"/>
    <property type="project" value="UniProtKB-KW"/>
</dbReference>
<dbReference type="CDD" id="cd06171">
    <property type="entry name" value="Sigma70_r4"/>
    <property type="match status" value="1"/>
</dbReference>
<dbReference type="Pfam" id="PF04542">
    <property type="entry name" value="Sigma70_r2"/>
    <property type="match status" value="1"/>
</dbReference>
<dbReference type="PANTHER" id="PTHR30376:SF3">
    <property type="entry name" value="RNA POLYMERASE SIGMA FACTOR RPOH"/>
    <property type="match status" value="1"/>
</dbReference>
<evidence type="ECO:0000256" key="6">
    <source>
        <dbReference type="ARBA" id="ARBA00023163"/>
    </source>
</evidence>
<comment type="caution">
    <text evidence="9">The sequence shown here is derived from an EMBL/GenBank/DDBJ whole genome shotgun (WGS) entry which is preliminary data.</text>
</comment>
<evidence type="ECO:0000313" key="10">
    <source>
        <dbReference type="Proteomes" id="UP000886857"/>
    </source>
</evidence>
<dbReference type="Gene3D" id="1.20.120.1810">
    <property type="match status" value="1"/>
</dbReference>
<dbReference type="Gene3D" id="1.10.10.10">
    <property type="entry name" value="Winged helix-like DNA-binding domain superfamily/Winged helix DNA-binding domain"/>
    <property type="match status" value="1"/>
</dbReference>
<dbReference type="GO" id="GO:0030435">
    <property type="term" value="P:sporulation resulting in formation of a cellular spore"/>
    <property type="evidence" value="ECO:0007669"/>
    <property type="project" value="UniProtKB-KW"/>
</dbReference>
<dbReference type="NCBIfam" id="NF004471">
    <property type="entry name" value="PRK05803.1"/>
    <property type="match status" value="1"/>
</dbReference>
<reference evidence="9" key="1">
    <citation type="submission" date="2020-10" db="EMBL/GenBank/DDBJ databases">
        <authorList>
            <person name="Gilroy R."/>
        </authorList>
    </citation>
    <scope>NUCLEOTIDE SEQUENCE</scope>
    <source>
        <strain evidence="9">10406</strain>
    </source>
</reference>
<evidence type="ECO:0000259" key="8">
    <source>
        <dbReference type="PROSITE" id="PS50943"/>
    </source>
</evidence>
<keyword evidence="5 7" id="KW-0238">DNA-binding</keyword>
<organism evidence="9 10">
    <name type="scientific">Candidatus Limadaptatus stercoripullorum</name>
    <dbReference type="NCBI Taxonomy" id="2840846"/>
    <lineage>
        <taxon>Bacteria</taxon>
        <taxon>Bacillati</taxon>
        <taxon>Bacillota</taxon>
        <taxon>Clostridia</taxon>
        <taxon>Eubacteriales</taxon>
        <taxon>Candidatus Limadaptatus</taxon>
    </lineage>
</organism>
<keyword evidence="4 7" id="KW-0731">Sigma factor</keyword>
<dbReference type="SUPFAM" id="SSF88946">
    <property type="entry name" value="Sigma2 domain of RNA polymerase sigma factors"/>
    <property type="match status" value="1"/>
</dbReference>
<sequence length="232" mass="26075">MALESLLLLLKNLVIFSSYVTDKSSFPRPLSKEKEEEYIRLAESGDKEAKEVLIKHNLRLVAHIAKKYANHGDNDELISVGSIGLIKAVESFRPGKGTQLATYASRCIENEILMTMRTAKKHRLNVSLSEPIGVDKDGNELTVMDMLSEGGSVIEDVESNILMEKLREITGECLDKREHEIVRMRYGLGGSPALTQREVAAKFGISRSYVSRIEKHALEKIKARLVEEEFFP</sequence>